<proteinExistence type="predicted"/>
<evidence type="ECO:0000313" key="2">
    <source>
        <dbReference type="EMBL" id="SNR42216.1"/>
    </source>
</evidence>
<dbReference type="InterPro" id="IPR012338">
    <property type="entry name" value="Beta-lactam/transpept-like"/>
</dbReference>
<dbReference type="OrthoDB" id="9773047at2"/>
<accession>A0A238W6P2</accession>
<dbReference type="InterPro" id="IPR001466">
    <property type="entry name" value="Beta-lactam-related"/>
</dbReference>
<protein>
    <submittedName>
        <fullName evidence="2">CubicO group peptidase, beta-lactamase class C family</fullName>
    </submittedName>
</protein>
<name>A0A238W6P2_9FLAO</name>
<dbReference type="PANTHER" id="PTHR43283">
    <property type="entry name" value="BETA-LACTAMASE-RELATED"/>
    <property type="match status" value="1"/>
</dbReference>
<feature type="domain" description="Beta-lactamase-related" evidence="1">
    <location>
        <begin position="162"/>
        <end position="424"/>
    </location>
</feature>
<dbReference type="Gene3D" id="3.40.710.10">
    <property type="entry name" value="DD-peptidase/beta-lactamase superfamily"/>
    <property type="match status" value="1"/>
</dbReference>
<dbReference type="RefSeq" id="WP_089380654.1">
    <property type="nucleotide sequence ID" value="NZ_FZNT01000002.1"/>
</dbReference>
<dbReference type="PANTHER" id="PTHR43283:SF7">
    <property type="entry name" value="BETA-LACTAMASE-RELATED DOMAIN-CONTAINING PROTEIN"/>
    <property type="match status" value="1"/>
</dbReference>
<dbReference type="AlphaFoldDB" id="A0A238W6P2"/>
<dbReference type="InterPro" id="IPR050789">
    <property type="entry name" value="Diverse_Enzym_Activities"/>
</dbReference>
<sequence>MKKALKISLSILVLVVIYVGFTNFQKLVLISGYSAKSMASGVFVAGMSQELVEAVDNGFSPVSLATNKVDFENKMVATNVFGFKSRTSVYREGLGAVVINEDYDENAPYLVPKRNKTPQNSPFPYGNSPQKDTVFSNIDYQKLTKVVDNYFNENTSENTTRALLVIYKNQIIAEKYAEGFNENSRLIGWSMGKSLMSAVCGVLNFQGKLTVEEPAPIDAWKNDERAKITINNLLQMNSGLEWEEDYTKISDVTKMLYLDTDMTKSQINKPLVGTPNETWNYSSGTSNLLSGIIRTKFKTHQAYLDFWYTDLFDKIGMHSMIFETDLAGNYVASSYGWSTARDWAKFGLLYLNKGNWNGEQVFSEDWVNYTKTPTNESEGVYGAQFWLNAGGHLPDVPKDLFFADGYQGQRVFIIPSKELVVVRLGVTYSKLDDQLKTREIQPEENKDVVEFELNNQSSNELLKDILSVFK</sequence>
<keyword evidence="3" id="KW-1185">Reference proteome</keyword>
<organism evidence="2 3">
    <name type="scientific">Lutibacter agarilyticus</name>
    <dbReference type="NCBI Taxonomy" id="1109740"/>
    <lineage>
        <taxon>Bacteria</taxon>
        <taxon>Pseudomonadati</taxon>
        <taxon>Bacteroidota</taxon>
        <taxon>Flavobacteriia</taxon>
        <taxon>Flavobacteriales</taxon>
        <taxon>Flavobacteriaceae</taxon>
        <taxon>Lutibacter</taxon>
    </lineage>
</organism>
<evidence type="ECO:0000259" key="1">
    <source>
        <dbReference type="Pfam" id="PF00144"/>
    </source>
</evidence>
<dbReference type="Proteomes" id="UP000198384">
    <property type="component" value="Unassembled WGS sequence"/>
</dbReference>
<dbReference type="SUPFAM" id="SSF56601">
    <property type="entry name" value="beta-lactamase/transpeptidase-like"/>
    <property type="match status" value="1"/>
</dbReference>
<dbReference type="EMBL" id="FZNT01000002">
    <property type="protein sequence ID" value="SNR42216.1"/>
    <property type="molecule type" value="Genomic_DNA"/>
</dbReference>
<reference evidence="2 3" key="1">
    <citation type="submission" date="2017-06" db="EMBL/GenBank/DDBJ databases">
        <authorList>
            <person name="Kim H.J."/>
            <person name="Triplett B.A."/>
        </authorList>
    </citation>
    <scope>NUCLEOTIDE SEQUENCE [LARGE SCALE GENOMIC DNA]</scope>
    <source>
        <strain evidence="2 3">DSM 29150</strain>
    </source>
</reference>
<dbReference type="Pfam" id="PF00144">
    <property type="entry name" value="Beta-lactamase"/>
    <property type="match status" value="1"/>
</dbReference>
<gene>
    <name evidence="2" type="ORF">SAMN06265371_102482</name>
</gene>
<evidence type="ECO:0000313" key="3">
    <source>
        <dbReference type="Proteomes" id="UP000198384"/>
    </source>
</evidence>